<evidence type="ECO:0000259" key="3">
    <source>
        <dbReference type="Pfam" id="PF13191"/>
    </source>
</evidence>
<keyword evidence="1" id="KW-0547">Nucleotide-binding</keyword>
<keyword evidence="5" id="KW-1185">Reference proteome</keyword>
<dbReference type="PANTHER" id="PTHR16305:SF35">
    <property type="entry name" value="TRANSCRIPTIONAL ACTIVATOR DOMAIN"/>
    <property type="match status" value="1"/>
</dbReference>
<feature type="non-terminal residue" evidence="4">
    <location>
        <position position="819"/>
    </location>
</feature>
<dbReference type="Gene3D" id="3.40.50.300">
    <property type="entry name" value="P-loop containing nucleotide triphosphate hydrolases"/>
    <property type="match status" value="1"/>
</dbReference>
<gene>
    <name evidence="4" type="ORF">ACFQH9_08450</name>
</gene>
<dbReference type="InterPro" id="IPR041664">
    <property type="entry name" value="AAA_16"/>
</dbReference>
<evidence type="ECO:0000313" key="5">
    <source>
        <dbReference type="Proteomes" id="UP001596119"/>
    </source>
</evidence>
<dbReference type="InterPro" id="IPR027417">
    <property type="entry name" value="P-loop_NTPase"/>
</dbReference>
<comment type="caution">
    <text evidence="4">The sequence shown here is derived from an EMBL/GenBank/DDBJ whole genome shotgun (WGS) entry which is preliminary data.</text>
</comment>
<dbReference type="EMBL" id="JBHSQK010000015">
    <property type="protein sequence ID" value="MFC5948303.1"/>
    <property type="molecule type" value="Genomic_DNA"/>
</dbReference>
<protein>
    <submittedName>
        <fullName evidence="4">ATP-binding protein</fullName>
    </submittedName>
</protein>
<dbReference type="GO" id="GO:0005524">
    <property type="term" value="F:ATP binding"/>
    <property type="evidence" value="ECO:0007669"/>
    <property type="project" value="UniProtKB-KW"/>
</dbReference>
<dbReference type="RefSeq" id="WP_379565360.1">
    <property type="nucleotide sequence ID" value="NZ_JBHSQK010000015.1"/>
</dbReference>
<feature type="domain" description="Orc1-like AAA ATPase" evidence="3">
    <location>
        <begin position="2"/>
        <end position="146"/>
    </location>
</feature>
<evidence type="ECO:0000313" key="4">
    <source>
        <dbReference type="EMBL" id="MFC5948303.1"/>
    </source>
</evidence>
<organism evidence="4 5">
    <name type="scientific">Pseudonocardia lutea</name>
    <dbReference type="NCBI Taxonomy" id="2172015"/>
    <lineage>
        <taxon>Bacteria</taxon>
        <taxon>Bacillati</taxon>
        <taxon>Actinomycetota</taxon>
        <taxon>Actinomycetes</taxon>
        <taxon>Pseudonocardiales</taxon>
        <taxon>Pseudonocardiaceae</taxon>
        <taxon>Pseudonocardia</taxon>
    </lineage>
</organism>
<sequence length="819" mass="84691">MLVGRDAELRELEGAVAEALRTGRGWTALLTGEPGIGKTTLAAELAARTRAAGVATAWAACRQEGGTPPYWPWAQLLRRLGRAEALAVPEGDAELARFLLFDAVGAALRAAAPVLLVLDDLHWADPDSLRLLAALGAHVGEAPVLVLGTYRDTEPGGAAGLAADRRIGLAGLAAADLGAALRATTGEDVDDGATAALHRRTGGNPFFAAEIVRMLRGRHTADTADTAGSADEAGTALPSGVRAVLERRLGLLDEPVPRILRAAAVLDAGTTAGVDAVLLAAVADVPVGVPAGALAAAVEARLVVAHEGRHRFPHALVAETLRALTPPAEALVLHRRAATALAARLDAAVGVPAELARHRVAVAGLSGQPRERAEAAAAAVRAATAAPAAAAHGDALRWWETALAHLDVRGPAPDRGEVLCALGETALAAGDPERSRTAYREAGAYARRHDRPRLLAKAALGATGGTTGFEIDLRDPDRCALLEEALAAVPRDEPALHAALAARLSVALAFTGAESRRRALADEAVAGARRLGEPRVLAAALAARCDAIAGPGHVAERRAAADEIVACARRIPDRAVEVLGRGPGSVALAEAGRWAEVDVEIDGYAHVAEPLRQAGLSWCVPLWRGARALAVGDEEARRRHDAELAELVSRSRSGNAEILLLTQRFVAAVLRDRPEEADLDGFLRLAPELGPSGYATHALLRALAGGTGAGDLLGRWLDERGAGPHDSEWLPEAVQAAQAALLLGDRPAAARTYALLLPHAGLFAVEGMVAGTWGSVDAFLGRLAALLGDRAAARRRLAAAAGADARAGAALERRTRAWA</sequence>
<dbReference type="PANTHER" id="PTHR16305">
    <property type="entry name" value="TESTICULAR SOLUBLE ADENYLYL CYCLASE"/>
    <property type="match status" value="1"/>
</dbReference>
<keyword evidence="2 4" id="KW-0067">ATP-binding</keyword>
<evidence type="ECO:0000256" key="1">
    <source>
        <dbReference type="ARBA" id="ARBA00022741"/>
    </source>
</evidence>
<dbReference type="Proteomes" id="UP001596119">
    <property type="component" value="Unassembled WGS sequence"/>
</dbReference>
<proteinExistence type="predicted"/>
<accession>A0ABW1I678</accession>
<dbReference type="Pfam" id="PF13191">
    <property type="entry name" value="AAA_16"/>
    <property type="match status" value="1"/>
</dbReference>
<dbReference type="SUPFAM" id="SSF52540">
    <property type="entry name" value="P-loop containing nucleoside triphosphate hydrolases"/>
    <property type="match status" value="1"/>
</dbReference>
<name>A0ABW1I678_9PSEU</name>
<reference evidence="5" key="1">
    <citation type="journal article" date="2019" name="Int. J. Syst. Evol. Microbiol.">
        <title>The Global Catalogue of Microorganisms (GCM) 10K type strain sequencing project: providing services to taxonomists for standard genome sequencing and annotation.</title>
        <authorList>
            <consortium name="The Broad Institute Genomics Platform"/>
            <consortium name="The Broad Institute Genome Sequencing Center for Infectious Disease"/>
            <person name="Wu L."/>
            <person name="Ma J."/>
        </authorList>
    </citation>
    <scope>NUCLEOTIDE SEQUENCE [LARGE SCALE GENOMIC DNA]</scope>
    <source>
        <strain evidence="5">CGMCC 4.7397</strain>
    </source>
</reference>
<evidence type="ECO:0000256" key="2">
    <source>
        <dbReference type="ARBA" id="ARBA00022840"/>
    </source>
</evidence>